<organism evidence="2 4">
    <name type="scientific">Fluoribacter gormanii</name>
    <dbReference type="NCBI Taxonomy" id="464"/>
    <lineage>
        <taxon>Bacteria</taxon>
        <taxon>Pseudomonadati</taxon>
        <taxon>Pseudomonadota</taxon>
        <taxon>Gammaproteobacteria</taxon>
        <taxon>Legionellales</taxon>
        <taxon>Legionellaceae</taxon>
        <taxon>Fluoribacter</taxon>
    </lineage>
</organism>
<keyword evidence="3" id="KW-1185">Reference proteome</keyword>
<proteinExistence type="predicted"/>
<reference evidence="2 4" key="2">
    <citation type="submission" date="2018-06" db="EMBL/GenBank/DDBJ databases">
        <authorList>
            <consortium name="Pathogen Informatics"/>
            <person name="Doyle S."/>
        </authorList>
    </citation>
    <scope>NUCLEOTIDE SEQUENCE [LARGE SCALE GENOMIC DNA]</scope>
    <source>
        <strain evidence="2 4">NCTC11401</strain>
    </source>
</reference>
<dbReference type="Proteomes" id="UP000254374">
    <property type="component" value="Unassembled WGS sequence"/>
</dbReference>
<dbReference type="EMBL" id="FTNL01000019">
    <property type="protein sequence ID" value="SIR68828.1"/>
    <property type="molecule type" value="Genomic_DNA"/>
</dbReference>
<sequence>MNAGEIRMGKSFITAEEVAYSTNSHVRQLPITIRILGFTLWNPEHHVTALNHEEQVRYVL</sequence>
<accession>A0A377GFT2</accession>
<evidence type="ECO:0000313" key="3">
    <source>
        <dbReference type="Proteomes" id="UP000186808"/>
    </source>
</evidence>
<evidence type="ECO:0000313" key="1">
    <source>
        <dbReference type="EMBL" id="SIR68828.1"/>
    </source>
</evidence>
<dbReference type="Proteomes" id="UP000186808">
    <property type="component" value="Unassembled WGS sequence"/>
</dbReference>
<dbReference type="AlphaFoldDB" id="A0A377GFT2"/>
<reference evidence="1 3" key="1">
    <citation type="submission" date="2017-01" db="EMBL/GenBank/DDBJ databases">
        <authorList>
            <person name="Varghese N."/>
            <person name="Submissions S."/>
        </authorList>
    </citation>
    <scope>NUCLEOTIDE SEQUENCE [LARGE SCALE GENOMIC DNA]</scope>
    <source>
        <strain evidence="1 3">ATCC 33342</strain>
    </source>
</reference>
<evidence type="ECO:0000313" key="2">
    <source>
        <dbReference type="EMBL" id="STO23656.1"/>
    </source>
</evidence>
<gene>
    <name evidence="2" type="ORF">NCTC11401_00456</name>
    <name evidence="1" type="ORF">SAMN05421777_11941</name>
</gene>
<name>A0A377GFT2_9GAMM</name>
<dbReference type="EMBL" id="UGGV01000001">
    <property type="protein sequence ID" value="STO23656.1"/>
    <property type="molecule type" value="Genomic_DNA"/>
</dbReference>
<protein>
    <submittedName>
        <fullName evidence="2">Uncharacterized protein</fullName>
    </submittedName>
</protein>
<evidence type="ECO:0000313" key="4">
    <source>
        <dbReference type="Proteomes" id="UP000254374"/>
    </source>
</evidence>